<evidence type="ECO:0000256" key="5">
    <source>
        <dbReference type="SAM" id="MobiDB-lite"/>
    </source>
</evidence>
<feature type="domain" description="DDE Tnp4" evidence="6">
    <location>
        <begin position="555"/>
        <end position="724"/>
    </location>
</feature>
<dbReference type="GO" id="GO:0046872">
    <property type="term" value="F:metal ion binding"/>
    <property type="evidence" value="ECO:0007669"/>
    <property type="project" value="UniProtKB-KW"/>
</dbReference>
<evidence type="ECO:0000259" key="7">
    <source>
        <dbReference type="Pfam" id="PF13613"/>
    </source>
</evidence>
<evidence type="ECO:0000256" key="1">
    <source>
        <dbReference type="ARBA" id="ARBA00001968"/>
    </source>
</evidence>
<feature type="region of interest" description="Disordered" evidence="5">
    <location>
        <begin position="260"/>
        <end position="294"/>
    </location>
</feature>
<evidence type="ECO:0000313" key="8">
    <source>
        <dbReference type="EMBL" id="OXA37995.1"/>
    </source>
</evidence>
<organism evidence="8 9">
    <name type="scientific">Folsomia candida</name>
    <name type="common">Springtail</name>
    <dbReference type="NCBI Taxonomy" id="158441"/>
    <lineage>
        <taxon>Eukaryota</taxon>
        <taxon>Metazoa</taxon>
        <taxon>Ecdysozoa</taxon>
        <taxon>Arthropoda</taxon>
        <taxon>Hexapoda</taxon>
        <taxon>Collembola</taxon>
        <taxon>Entomobryomorpha</taxon>
        <taxon>Isotomoidea</taxon>
        <taxon>Isotomidae</taxon>
        <taxon>Proisotominae</taxon>
        <taxon>Folsomia</taxon>
    </lineage>
</organism>
<dbReference type="InterPro" id="IPR027806">
    <property type="entry name" value="HARBI1_dom"/>
</dbReference>
<comment type="cofactor">
    <cofactor evidence="1">
        <name>a divalent metal cation</name>
        <dbReference type="ChEBI" id="CHEBI:60240"/>
    </cofactor>
</comment>
<feature type="domain" description="Transposase Helix-turn-helix" evidence="7">
    <location>
        <begin position="470"/>
        <end position="512"/>
    </location>
</feature>
<reference evidence="8 9" key="1">
    <citation type="submission" date="2015-12" db="EMBL/GenBank/DDBJ databases">
        <title>The genome of Folsomia candida.</title>
        <authorList>
            <person name="Faddeeva A."/>
            <person name="Derks M.F."/>
            <person name="Anvar Y."/>
            <person name="Smit S."/>
            <person name="Van Straalen N."/>
            <person name="Roelofs D."/>
        </authorList>
    </citation>
    <scope>NUCLEOTIDE SEQUENCE [LARGE SCALE GENOMIC DNA]</scope>
    <source>
        <strain evidence="8 9">VU population</strain>
        <tissue evidence="8">Whole body</tissue>
    </source>
</reference>
<dbReference type="InterPro" id="IPR003591">
    <property type="entry name" value="Leu-rich_rpt_typical-subtyp"/>
</dbReference>
<dbReference type="AlphaFoldDB" id="A0A226CXD9"/>
<dbReference type="InterPro" id="IPR001611">
    <property type="entry name" value="Leu-rich_rpt"/>
</dbReference>
<dbReference type="PANTHER" id="PTHR23080">
    <property type="entry name" value="THAP DOMAIN PROTEIN"/>
    <property type="match status" value="1"/>
</dbReference>
<dbReference type="SUPFAM" id="SSF52058">
    <property type="entry name" value="L domain-like"/>
    <property type="match status" value="1"/>
</dbReference>
<dbReference type="PANTHER" id="PTHR23080:SF133">
    <property type="entry name" value="SI:CH211-262I1.5-RELATED"/>
    <property type="match status" value="1"/>
</dbReference>
<evidence type="ECO:0000256" key="2">
    <source>
        <dbReference type="ARBA" id="ARBA00022614"/>
    </source>
</evidence>
<gene>
    <name evidence="8" type="ORF">Fcan01_27223</name>
</gene>
<evidence type="ECO:0000313" key="9">
    <source>
        <dbReference type="Proteomes" id="UP000198287"/>
    </source>
</evidence>
<feature type="compositionally biased region" description="Acidic residues" evidence="5">
    <location>
        <begin position="275"/>
        <end position="284"/>
    </location>
</feature>
<dbReference type="STRING" id="158441.A0A226CXD9"/>
<keyword evidence="3" id="KW-0479">Metal-binding</keyword>
<evidence type="ECO:0000259" key="6">
    <source>
        <dbReference type="Pfam" id="PF13359"/>
    </source>
</evidence>
<dbReference type="OrthoDB" id="643377at2759"/>
<dbReference type="Gene3D" id="3.80.10.10">
    <property type="entry name" value="Ribonuclease Inhibitor"/>
    <property type="match status" value="1"/>
</dbReference>
<dbReference type="InterPro" id="IPR027805">
    <property type="entry name" value="Transposase_HTH_dom"/>
</dbReference>
<sequence length="944" mass="107575">MTLTFGNSTCKRKRYKINGRKLVNLASSCLDNIFYLLLSYKYCSGSFLGHRKSTPSPDTGSRRVLFMVGLTQLDLCPVHYHDHLRNELSCNRVVVVWRKLVVGRNNGMSYGQSLSFLGEKVVVVSCRNQGLDTLPDGIDPETQVLDISGNKLGVLPKHAFARAGLLNLQKIHVSNSRLTQIDAGAFSELINLVEVDLSDNYLPAVPSLAFKETPFVRHKRRKSWCRWTSDCVKGCSDSLRGRLRRGLNVDLQVRLNQVETSRSRNFQSRHHVEEGIQDQNDEDMPNTSSDHEVPHDEELSQAMVIDAQVPEDSFEQDVRQIQQHDPVVEMPGIPSASSNENRCLICKTSVRTRIKRRAIIEVFLRRGILIPENNRCCKDHLEDEILKPEDMDAIEVEKPYSTLTGKQVAKWLTTLRKLATEKKLPIDFSKNSSFTNSDYEMLLGVSMASFEILLKHCEGPLRNSPNRTIRSALAMFLMKLRLNISQRVLAFLFGIKNQSTVSESISAVLDALMSTFVPLHSGYNHITREDLHEKHMRRFYTEILGVPPESLILILDGTYIFTQKASDFKLQRRSYSSHKKRNLFKPMMVVCPDGYIVEATGLFYGDCGNNDANILKKMLEEHESIMVILEDGDVLILDRGFRDAIEEAESQGLSVYMPELLKKNQSQFTTSEANRSRLVTMLRWVVESANERLKNKFRFFDNTIAASYFPKLPGFLKVAVSILNAFSPPLFTESDWNEQLVELVSSRLETENSVQMLVEEKNLQRKNADEDCVLEFPQLSMEELKNITLGPYQIKIGALYNNQHAPSGSGYEFFFHEEMADLVRAKLQSRFCKRGHHTLWIKFIPWGRRPEAIVGWYCLCKNGARTLGCCTSWLRYLALDRFVPPAHRRQLDLQGYIDATPIQQVPSSSQPGPSQRALVEDIVQLVDDSSDEEELSDFEELLDI</sequence>
<proteinExistence type="predicted"/>
<dbReference type="Pfam" id="PF13613">
    <property type="entry name" value="HTH_Tnp_4"/>
    <property type="match status" value="1"/>
</dbReference>
<comment type="caution">
    <text evidence="8">The sequence shown here is derived from an EMBL/GenBank/DDBJ whole genome shotgun (WGS) entry which is preliminary data.</text>
</comment>
<evidence type="ECO:0000256" key="3">
    <source>
        <dbReference type="ARBA" id="ARBA00022723"/>
    </source>
</evidence>
<dbReference type="Pfam" id="PF13855">
    <property type="entry name" value="LRR_8"/>
    <property type="match status" value="1"/>
</dbReference>
<name>A0A226CXD9_FOLCA</name>
<dbReference type="SMART" id="SM00369">
    <property type="entry name" value="LRR_TYP"/>
    <property type="match status" value="3"/>
</dbReference>
<dbReference type="Pfam" id="PF13359">
    <property type="entry name" value="DDE_Tnp_4"/>
    <property type="match status" value="1"/>
</dbReference>
<protein>
    <submittedName>
        <fullName evidence="8">Trophoblast glycoprotein</fullName>
    </submittedName>
</protein>
<keyword evidence="2" id="KW-0433">Leucine-rich repeat</keyword>
<dbReference type="InterPro" id="IPR032675">
    <property type="entry name" value="LRR_dom_sf"/>
</dbReference>
<keyword evidence="9" id="KW-1185">Reference proteome</keyword>
<dbReference type="EMBL" id="LNIX01000049">
    <property type="protein sequence ID" value="OXA37995.1"/>
    <property type="molecule type" value="Genomic_DNA"/>
</dbReference>
<dbReference type="Proteomes" id="UP000198287">
    <property type="component" value="Unassembled WGS sequence"/>
</dbReference>
<accession>A0A226CXD9</accession>
<evidence type="ECO:0000256" key="4">
    <source>
        <dbReference type="ARBA" id="ARBA00022737"/>
    </source>
</evidence>
<keyword evidence="4" id="KW-0677">Repeat</keyword>